<dbReference type="GO" id="GO:0009897">
    <property type="term" value="C:external side of plasma membrane"/>
    <property type="evidence" value="ECO:0007669"/>
    <property type="project" value="TreeGrafter"/>
</dbReference>
<dbReference type="GO" id="GO:0033627">
    <property type="term" value="P:cell adhesion mediated by integrin"/>
    <property type="evidence" value="ECO:0007669"/>
    <property type="project" value="TreeGrafter"/>
</dbReference>
<keyword evidence="4" id="KW-0325">Glycoprotein</keyword>
<keyword evidence="2" id="KW-0401">Integrin</keyword>
<dbReference type="Gene3D" id="2.60.40.1530">
    <property type="entry name" value="ntegrin, alpha v. Chain A, domain 4"/>
    <property type="match status" value="1"/>
</dbReference>
<dbReference type="SUPFAM" id="SSF69179">
    <property type="entry name" value="Integrin domains"/>
    <property type="match status" value="1"/>
</dbReference>
<feature type="region of interest" description="Disordered" evidence="5">
    <location>
        <begin position="385"/>
        <end position="461"/>
    </location>
</feature>
<dbReference type="GO" id="GO:0008305">
    <property type="term" value="C:integrin complex"/>
    <property type="evidence" value="ECO:0007669"/>
    <property type="project" value="TreeGrafter"/>
</dbReference>
<feature type="transmembrane region" description="Helical" evidence="6">
    <location>
        <begin position="348"/>
        <end position="376"/>
    </location>
</feature>
<evidence type="ECO:0000313" key="9">
    <source>
        <dbReference type="Proteomes" id="UP001174909"/>
    </source>
</evidence>
<keyword evidence="6" id="KW-1133">Transmembrane helix</keyword>
<dbReference type="InterPro" id="IPR032695">
    <property type="entry name" value="Integrin_dom_sf"/>
</dbReference>
<protein>
    <recommendedName>
        <fullName evidence="7">Integrin alpha third immunoglobulin-like domain-containing protein</fullName>
    </recommendedName>
</protein>
<reference evidence="8" key="1">
    <citation type="submission" date="2023-03" db="EMBL/GenBank/DDBJ databases">
        <authorList>
            <person name="Steffen K."/>
            <person name="Cardenas P."/>
        </authorList>
    </citation>
    <scope>NUCLEOTIDE SEQUENCE</scope>
</reference>
<accession>A0AA35SEA2</accession>
<sequence length="461" mass="50610">MVVVIASPNQGEVHVTLNYKTLDDNATMSFLKIGVDRNVFGIPSIGNETCGMGPGSTFECPVERNVTYYQGYFTVNVTVPLSTGLVGNEDDSVISFTIVPGDDVDPILNNNDVHVTVDITAVNEVSIQRVIVSPPATQYEDTDEIGQQEISTHVTLIGSGPSAIPFSTLTIQIPGKTEDTGRLYYLYPTNYTVLDESSSVQVDCSELDPEGLVINQQKRRGRRQAPQPGIMKRLWREVTREGVREEEELPLGKRQEMEPTVNCSKDPGVCTPITCTIENFGTGIITISVTSVVDNRYFRNQDGDFTFVMSADYMIDSNFFEQTSRGSEKSNLLTVRGLPTTVQRPVPVWVYIVSALVAIIIITLIIIALFLLVICLRRRTKKKIRRATERRRSRHGTVTAGTGGGAVVTSLDTKPVEDVDEKPKPLPESGGDDTPDNPTAPPAEELPAEDPTTEDPDETEL</sequence>
<evidence type="ECO:0000256" key="4">
    <source>
        <dbReference type="ARBA" id="ARBA00023180"/>
    </source>
</evidence>
<dbReference type="GO" id="GO:0005178">
    <property type="term" value="F:integrin binding"/>
    <property type="evidence" value="ECO:0007669"/>
    <property type="project" value="TreeGrafter"/>
</dbReference>
<feature type="compositionally biased region" description="Basic residues" evidence="5">
    <location>
        <begin position="385"/>
        <end position="395"/>
    </location>
</feature>
<evidence type="ECO:0000256" key="3">
    <source>
        <dbReference type="ARBA" id="ARBA00023136"/>
    </source>
</evidence>
<dbReference type="AlphaFoldDB" id="A0AA35SEA2"/>
<comment type="subcellular location">
    <subcellularLocation>
        <location evidence="1">Membrane</location>
        <topology evidence="1">Single-pass type I membrane protein</topology>
    </subcellularLocation>
</comment>
<organism evidence="8 9">
    <name type="scientific">Geodia barretti</name>
    <name type="common">Barrett's horny sponge</name>
    <dbReference type="NCBI Taxonomy" id="519541"/>
    <lineage>
        <taxon>Eukaryota</taxon>
        <taxon>Metazoa</taxon>
        <taxon>Porifera</taxon>
        <taxon>Demospongiae</taxon>
        <taxon>Heteroscleromorpha</taxon>
        <taxon>Tetractinellida</taxon>
        <taxon>Astrophorina</taxon>
        <taxon>Geodiidae</taxon>
        <taxon>Geodia</taxon>
    </lineage>
</organism>
<keyword evidence="9" id="KW-1185">Reference proteome</keyword>
<dbReference type="EMBL" id="CASHTH010002339">
    <property type="protein sequence ID" value="CAI8028500.1"/>
    <property type="molecule type" value="Genomic_DNA"/>
</dbReference>
<keyword evidence="3 6" id="KW-0472">Membrane</keyword>
<evidence type="ECO:0000256" key="6">
    <source>
        <dbReference type="SAM" id="Phobius"/>
    </source>
</evidence>
<dbReference type="GO" id="GO:0007160">
    <property type="term" value="P:cell-matrix adhesion"/>
    <property type="evidence" value="ECO:0007669"/>
    <property type="project" value="TreeGrafter"/>
</dbReference>
<proteinExistence type="predicted"/>
<feature type="compositionally biased region" description="Acidic residues" evidence="5">
    <location>
        <begin position="446"/>
        <end position="461"/>
    </location>
</feature>
<dbReference type="InterPro" id="IPR048286">
    <property type="entry name" value="Integrin_alpha_Ig-like_3"/>
</dbReference>
<dbReference type="PANTHER" id="PTHR23220">
    <property type="entry name" value="INTEGRIN ALPHA"/>
    <property type="match status" value="1"/>
</dbReference>
<evidence type="ECO:0000256" key="5">
    <source>
        <dbReference type="SAM" id="MobiDB-lite"/>
    </source>
</evidence>
<dbReference type="Pfam" id="PF20806">
    <property type="entry name" value="Integrin_A_Ig_3"/>
    <property type="match status" value="1"/>
</dbReference>
<feature type="domain" description="Integrin alpha third immunoglobulin-like" evidence="7">
    <location>
        <begin position="138"/>
        <end position="300"/>
    </location>
</feature>
<gene>
    <name evidence="8" type="ORF">GBAR_LOCUS16250</name>
</gene>
<comment type="caution">
    <text evidence="8">The sequence shown here is derived from an EMBL/GenBank/DDBJ whole genome shotgun (WGS) entry which is preliminary data.</text>
</comment>
<dbReference type="GO" id="GO:0098609">
    <property type="term" value="P:cell-cell adhesion"/>
    <property type="evidence" value="ECO:0007669"/>
    <property type="project" value="TreeGrafter"/>
</dbReference>
<evidence type="ECO:0000259" key="7">
    <source>
        <dbReference type="Pfam" id="PF20806"/>
    </source>
</evidence>
<evidence type="ECO:0000256" key="2">
    <source>
        <dbReference type="ARBA" id="ARBA00023037"/>
    </source>
</evidence>
<name>A0AA35SEA2_GEOBA</name>
<dbReference type="Proteomes" id="UP001174909">
    <property type="component" value="Unassembled WGS sequence"/>
</dbReference>
<evidence type="ECO:0000313" key="8">
    <source>
        <dbReference type="EMBL" id="CAI8028500.1"/>
    </source>
</evidence>
<dbReference type="GO" id="GO:0007229">
    <property type="term" value="P:integrin-mediated signaling pathway"/>
    <property type="evidence" value="ECO:0007669"/>
    <property type="project" value="UniProtKB-KW"/>
</dbReference>
<keyword evidence="6" id="KW-0812">Transmembrane</keyword>
<dbReference type="PANTHER" id="PTHR23220:SF133">
    <property type="entry name" value="INTEGRIN ALPHA-PS2"/>
    <property type="match status" value="1"/>
</dbReference>
<feature type="compositionally biased region" description="Basic and acidic residues" evidence="5">
    <location>
        <begin position="414"/>
        <end position="425"/>
    </location>
</feature>
<evidence type="ECO:0000256" key="1">
    <source>
        <dbReference type="ARBA" id="ARBA00004479"/>
    </source>
</evidence>